<organism evidence="1">
    <name type="scientific">Lepeophtheirus salmonis</name>
    <name type="common">Salmon louse</name>
    <name type="synonym">Caligus salmonis</name>
    <dbReference type="NCBI Taxonomy" id="72036"/>
    <lineage>
        <taxon>Eukaryota</taxon>
        <taxon>Metazoa</taxon>
        <taxon>Ecdysozoa</taxon>
        <taxon>Arthropoda</taxon>
        <taxon>Crustacea</taxon>
        <taxon>Multicrustacea</taxon>
        <taxon>Hexanauplia</taxon>
        <taxon>Copepoda</taxon>
        <taxon>Siphonostomatoida</taxon>
        <taxon>Caligidae</taxon>
        <taxon>Lepeophtheirus</taxon>
    </lineage>
</organism>
<accession>A0A0K2UPR0</accession>
<proteinExistence type="predicted"/>
<reference evidence="1" key="1">
    <citation type="submission" date="2014-05" db="EMBL/GenBank/DDBJ databases">
        <authorList>
            <person name="Chronopoulou M."/>
        </authorList>
    </citation>
    <scope>NUCLEOTIDE SEQUENCE</scope>
    <source>
        <tissue evidence="1">Whole organism</tissue>
    </source>
</reference>
<name>A0A0K2UPR0_LEPSM</name>
<protein>
    <submittedName>
        <fullName evidence="1">Uncharacterized protein</fullName>
    </submittedName>
</protein>
<sequence length="15" mass="1752">MIEIGFLETKQCVLK</sequence>
<evidence type="ECO:0000313" key="1">
    <source>
        <dbReference type="EMBL" id="CDW40040.1"/>
    </source>
</evidence>
<dbReference type="EMBL" id="HACA01022679">
    <property type="protein sequence ID" value="CDW40040.1"/>
    <property type="molecule type" value="Transcribed_RNA"/>
</dbReference>